<dbReference type="Proteomes" id="UP000601435">
    <property type="component" value="Unassembled WGS sequence"/>
</dbReference>
<feature type="transmembrane region" description="Helical" evidence="3">
    <location>
        <begin position="599"/>
        <end position="618"/>
    </location>
</feature>
<feature type="transmembrane region" description="Helical" evidence="3">
    <location>
        <begin position="671"/>
        <end position="691"/>
    </location>
</feature>
<sequence length="706" mass="81061">MRRWLATCRPHTTRVLGRCTWIPRHPSMGVFAQQRLFSAPFRGPVQGHIEERLTSELRPLHLEVVNESHGKKSDESHFHVLIVSEAFEGLKPLARHRLVNGLFTREDGSLKFHSLRITAKTPAMWEEEPWYLRVGCLSQASRFTGQRATCFSRKHLSSFQHFFDKQVQFTTPSEWLPHIRPGREMEETIGAATEERTRDSVDDRQQEETAEKMRRDRQLQFLTNWVSEHKVVRPELVRSIYACQALDFFGSAFRTGSVQKLDKLHKKSKATGRIDEFWSHSWQKRPYQKVLCLLFLKNGFAASLIGTLAASIVYTFMHNGMLLIRLDDRINSRGEHLGLPFLCTVSGTLVAVLTLFMWRSRVKVFLDVCCIDQVNAKNKQEGILSLCGILSKCKTLLILWDETYIERLWCVFEIAAFAHRSGKPRTAIKPTLLGKAALAVYAGTPVMALLNLEFMNAKYRWSSSYVMLGAFVVSFYWGVASFRSYHYSIEILHRQLQNFRLEDTKCNCCTQGHVGPDGRTLSCDREVVERCICNWFGSVEQFELFIVPLLRSTFEKELGQHTFPYIYFLVVFCPVAWAGMDLTAGHRWGGFWMFQFTGYWLGVMPATAKVGLYLSSYFCRPRRYKVCDVLLNLVIVLVMNVCFLAALYAGAALNPKGWINQYTKDVNLQGFLLFVTFCIPAVMLFGMPVLVRFVRSRVAGTEQNSV</sequence>
<dbReference type="AlphaFoldDB" id="A0A813C5W8"/>
<keyword evidence="5" id="KW-1185">Reference proteome</keyword>
<name>A0A813C5W8_9DINO</name>
<evidence type="ECO:0000256" key="1">
    <source>
        <dbReference type="ARBA" id="ARBA00005578"/>
    </source>
</evidence>
<dbReference type="InterPro" id="IPR036065">
    <property type="entry name" value="BolA-like_sf"/>
</dbReference>
<feature type="transmembrane region" description="Helical" evidence="3">
    <location>
        <begin position="290"/>
        <end position="317"/>
    </location>
</feature>
<feature type="transmembrane region" description="Helical" evidence="3">
    <location>
        <begin position="630"/>
        <end position="651"/>
    </location>
</feature>
<feature type="transmembrane region" description="Helical" evidence="3">
    <location>
        <begin position="337"/>
        <end position="358"/>
    </location>
</feature>
<feature type="transmembrane region" description="Helical" evidence="3">
    <location>
        <begin position="432"/>
        <end position="452"/>
    </location>
</feature>
<dbReference type="InterPro" id="IPR050961">
    <property type="entry name" value="BolA/IbaG_stress_morph_reg"/>
</dbReference>
<dbReference type="Pfam" id="PF01722">
    <property type="entry name" value="BolA"/>
    <property type="match status" value="1"/>
</dbReference>
<dbReference type="PANTHER" id="PTHR46229">
    <property type="entry name" value="BOLA TRANSCRIPTION REGULATOR"/>
    <property type="match status" value="1"/>
</dbReference>
<feature type="transmembrane region" description="Helical" evidence="3">
    <location>
        <begin position="562"/>
        <end position="579"/>
    </location>
</feature>
<keyword evidence="3" id="KW-1133">Transmembrane helix</keyword>
<keyword evidence="3" id="KW-0812">Transmembrane</keyword>
<evidence type="ECO:0000256" key="2">
    <source>
        <dbReference type="SAM" id="MobiDB-lite"/>
    </source>
</evidence>
<feature type="transmembrane region" description="Helical" evidence="3">
    <location>
        <begin position="464"/>
        <end position="485"/>
    </location>
</feature>
<evidence type="ECO:0000313" key="5">
    <source>
        <dbReference type="Proteomes" id="UP000601435"/>
    </source>
</evidence>
<dbReference type="SUPFAM" id="SSF82657">
    <property type="entry name" value="BolA-like"/>
    <property type="match status" value="1"/>
</dbReference>
<feature type="region of interest" description="Disordered" evidence="2">
    <location>
        <begin position="193"/>
        <end position="213"/>
    </location>
</feature>
<dbReference type="Gene3D" id="3.10.20.90">
    <property type="entry name" value="Phosphatidylinositol 3-kinase Catalytic Subunit, Chain A, domain 1"/>
    <property type="match status" value="1"/>
</dbReference>
<protein>
    <submittedName>
        <fullName evidence="4">Uncharacterized protein</fullName>
    </submittedName>
</protein>
<comment type="similarity">
    <text evidence="1">Belongs to the BolA/IbaG family.</text>
</comment>
<dbReference type="InterPro" id="IPR002634">
    <property type="entry name" value="BolA"/>
</dbReference>
<keyword evidence="3" id="KW-0472">Membrane</keyword>
<accession>A0A813C5W8</accession>
<gene>
    <name evidence="4" type="ORF">SNEC2469_LOCUS33638</name>
</gene>
<reference evidence="4" key="1">
    <citation type="submission" date="2021-02" db="EMBL/GenBank/DDBJ databases">
        <authorList>
            <person name="Dougan E. K."/>
            <person name="Rhodes N."/>
            <person name="Thang M."/>
            <person name="Chan C."/>
        </authorList>
    </citation>
    <scope>NUCLEOTIDE SEQUENCE</scope>
</reference>
<proteinExistence type="inferred from homology"/>
<evidence type="ECO:0000313" key="4">
    <source>
        <dbReference type="EMBL" id="CAE7939763.1"/>
    </source>
</evidence>
<organism evidence="4 5">
    <name type="scientific">Symbiodinium necroappetens</name>
    <dbReference type="NCBI Taxonomy" id="1628268"/>
    <lineage>
        <taxon>Eukaryota</taxon>
        <taxon>Sar</taxon>
        <taxon>Alveolata</taxon>
        <taxon>Dinophyceae</taxon>
        <taxon>Suessiales</taxon>
        <taxon>Symbiodiniaceae</taxon>
        <taxon>Symbiodinium</taxon>
    </lineage>
</organism>
<comment type="caution">
    <text evidence="4">The sequence shown here is derived from an EMBL/GenBank/DDBJ whole genome shotgun (WGS) entry which is preliminary data.</text>
</comment>
<dbReference type="OrthoDB" id="4983at2759"/>
<dbReference type="GO" id="GO:0005739">
    <property type="term" value="C:mitochondrion"/>
    <property type="evidence" value="ECO:0007669"/>
    <property type="project" value="TreeGrafter"/>
</dbReference>
<evidence type="ECO:0000256" key="3">
    <source>
        <dbReference type="SAM" id="Phobius"/>
    </source>
</evidence>
<dbReference type="EMBL" id="CAJNJA010089585">
    <property type="protein sequence ID" value="CAE7939763.1"/>
    <property type="molecule type" value="Genomic_DNA"/>
</dbReference>
<dbReference type="PANTHER" id="PTHR46229:SF2">
    <property type="entry name" value="BOLA-LIKE PROTEIN 1"/>
    <property type="match status" value="1"/>
</dbReference>